<proteinExistence type="predicted"/>
<evidence type="ECO:0000256" key="2">
    <source>
        <dbReference type="SAM" id="Phobius"/>
    </source>
</evidence>
<evidence type="ECO:0000256" key="1">
    <source>
        <dbReference type="SAM" id="MobiDB-lite"/>
    </source>
</evidence>
<keyword evidence="2" id="KW-0812">Transmembrane</keyword>
<comment type="caution">
    <text evidence="3">The sequence shown here is derived from an EMBL/GenBank/DDBJ whole genome shotgun (WGS) entry which is preliminary data.</text>
</comment>
<dbReference type="Proteomes" id="UP001151760">
    <property type="component" value="Unassembled WGS sequence"/>
</dbReference>
<protein>
    <submittedName>
        <fullName evidence="3">Uncharacterized protein</fullName>
    </submittedName>
</protein>
<reference evidence="3" key="1">
    <citation type="journal article" date="2022" name="Int. J. Mol. Sci.">
        <title>Draft Genome of Tanacetum Coccineum: Genomic Comparison of Closely Related Tanacetum-Family Plants.</title>
        <authorList>
            <person name="Yamashiro T."/>
            <person name="Shiraishi A."/>
            <person name="Nakayama K."/>
            <person name="Satake H."/>
        </authorList>
    </citation>
    <scope>NUCLEOTIDE SEQUENCE</scope>
</reference>
<name>A0ABQ5BQG8_9ASTR</name>
<keyword evidence="4" id="KW-1185">Reference proteome</keyword>
<sequence>MAARLAHTKRNRTRDAGGAVNKVRVVDSGKGIWVVMKTIEIVVMLVGNVIAISMVTSDSTMLVRPADHQFSQRLRSPLQERDRVAGKATTTG</sequence>
<evidence type="ECO:0000313" key="4">
    <source>
        <dbReference type="Proteomes" id="UP001151760"/>
    </source>
</evidence>
<dbReference type="EMBL" id="BQNB010013442">
    <property type="protein sequence ID" value="GJT16033.1"/>
    <property type="molecule type" value="Genomic_DNA"/>
</dbReference>
<keyword evidence="2" id="KW-0472">Membrane</keyword>
<keyword evidence="2" id="KW-1133">Transmembrane helix</keyword>
<accession>A0ABQ5BQG8</accession>
<evidence type="ECO:0000313" key="3">
    <source>
        <dbReference type="EMBL" id="GJT16033.1"/>
    </source>
</evidence>
<reference evidence="3" key="2">
    <citation type="submission" date="2022-01" db="EMBL/GenBank/DDBJ databases">
        <authorList>
            <person name="Yamashiro T."/>
            <person name="Shiraishi A."/>
            <person name="Satake H."/>
            <person name="Nakayama K."/>
        </authorList>
    </citation>
    <scope>NUCLEOTIDE SEQUENCE</scope>
</reference>
<organism evidence="3 4">
    <name type="scientific">Tanacetum coccineum</name>
    <dbReference type="NCBI Taxonomy" id="301880"/>
    <lineage>
        <taxon>Eukaryota</taxon>
        <taxon>Viridiplantae</taxon>
        <taxon>Streptophyta</taxon>
        <taxon>Embryophyta</taxon>
        <taxon>Tracheophyta</taxon>
        <taxon>Spermatophyta</taxon>
        <taxon>Magnoliopsida</taxon>
        <taxon>eudicotyledons</taxon>
        <taxon>Gunneridae</taxon>
        <taxon>Pentapetalae</taxon>
        <taxon>asterids</taxon>
        <taxon>campanulids</taxon>
        <taxon>Asterales</taxon>
        <taxon>Asteraceae</taxon>
        <taxon>Asteroideae</taxon>
        <taxon>Anthemideae</taxon>
        <taxon>Anthemidinae</taxon>
        <taxon>Tanacetum</taxon>
    </lineage>
</organism>
<gene>
    <name evidence="3" type="ORF">Tco_0874739</name>
</gene>
<feature type="region of interest" description="Disordered" evidence="1">
    <location>
        <begin position="73"/>
        <end position="92"/>
    </location>
</feature>
<feature type="transmembrane region" description="Helical" evidence="2">
    <location>
        <begin position="32"/>
        <end position="55"/>
    </location>
</feature>